<evidence type="ECO:0000256" key="1">
    <source>
        <dbReference type="ARBA" id="ARBA00022729"/>
    </source>
</evidence>
<evidence type="ECO:0000259" key="4">
    <source>
        <dbReference type="Pfam" id="PF13435"/>
    </source>
</evidence>
<dbReference type="Gene3D" id="1.10.1130.10">
    <property type="entry name" value="Flavocytochrome C3, Chain A"/>
    <property type="match status" value="1"/>
</dbReference>
<dbReference type="KEGG" id="acaf:CA12_05140"/>
<keyword evidence="6" id="KW-1185">Reference proteome</keyword>
<dbReference type="GO" id="GO:0016491">
    <property type="term" value="F:oxidoreductase activity"/>
    <property type="evidence" value="ECO:0007669"/>
    <property type="project" value="TreeGrafter"/>
</dbReference>
<dbReference type="InterPro" id="IPR036280">
    <property type="entry name" value="Multihaem_cyt_sf"/>
</dbReference>
<dbReference type="EMBL" id="CP036265">
    <property type="protein sequence ID" value="QDT14441.1"/>
    <property type="molecule type" value="Genomic_DNA"/>
</dbReference>
<dbReference type="InterPro" id="IPR051829">
    <property type="entry name" value="Multiheme_Cytochr_ET"/>
</dbReference>
<dbReference type="Proteomes" id="UP000318741">
    <property type="component" value="Chromosome"/>
</dbReference>
<dbReference type="AlphaFoldDB" id="A0A517P504"/>
<feature type="compositionally biased region" description="Pro residues" evidence="2">
    <location>
        <begin position="907"/>
        <end position="920"/>
    </location>
</feature>
<feature type="domain" description="Cytochrome c-552/4" evidence="4">
    <location>
        <begin position="207"/>
        <end position="295"/>
    </location>
</feature>
<dbReference type="Gene3D" id="1.25.40.10">
    <property type="entry name" value="Tetratricopeptide repeat domain"/>
    <property type="match status" value="1"/>
</dbReference>
<keyword evidence="3" id="KW-0812">Transmembrane</keyword>
<dbReference type="SUPFAM" id="SSF48695">
    <property type="entry name" value="Multiheme cytochromes"/>
    <property type="match status" value="1"/>
</dbReference>
<reference evidence="5 6" key="1">
    <citation type="submission" date="2019-02" db="EMBL/GenBank/DDBJ databases">
        <title>Deep-cultivation of Planctomycetes and their phenomic and genomic characterization uncovers novel biology.</title>
        <authorList>
            <person name="Wiegand S."/>
            <person name="Jogler M."/>
            <person name="Boedeker C."/>
            <person name="Pinto D."/>
            <person name="Vollmers J."/>
            <person name="Rivas-Marin E."/>
            <person name="Kohn T."/>
            <person name="Peeters S.H."/>
            <person name="Heuer A."/>
            <person name="Rast P."/>
            <person name="Oberbeckmann S."/>
            <person name="Bunk B."/>
            <person name="Jeske O."/>
            <person name="Meyerdierks A."/>
            <person name="Storesund J.E."/>
            <person name="Kallscheuer N."/>
            <person name="Luecker S."/>
            <person name="Lage O.M."/>
            <person name="Pohl T."/>
            <person name="Merkel B.J."/>
            <person name="Hornburger P."/>
            <person name="Mueller R.-W."/>
            <person name="Bruemmer F."/>
            <person name="Labrenz M."/>
            <person name="Spormann A.M."/>
            <person name="Op den Camp H."/>
            <person name="Overmann J."/>
            <person name="Amann R."/>
            <person name="Jetten M.S.M."/>
            <person name="Mascher T."/>
            <person name="Medema M.H."/>
            <person name="Devos D.P."/>
            <person name="Kaster A.-K."/>
            <person name="Ovreas L."/>
            <person name="Rohde M."/>
            <person name="Galperin M.Y."/>
            <person name="Jogler C."/>
        </authorList>
    </citation>
    <scope>NUCLEOTIDE SEQUENCE [LARGE SCALE GENOMIC DNA]</scope>
    <source>
        <strain evidence="5 6">CA12</strain>
    </source>
</reference>
<keyword evidence="3" id="KW-1133">Transmembrane helix</keyword>
<evidence type="ECO:0000256" key="3">
    <source>
        <dbReference type="SAM" id="Phobius"/>
    </source>
</evidence>
<feature type="transmembrane region" description="Helical" evidence="3">
    <location>
        <begin position="115"/>
        <end position="133"/>
    </location>
</feature>
<evidence type="ECO:0000256" key="2">
    <source>
        <dbReference type="SAM" id="MobiDB-lite"/>
    </source>
</evidence>
<gene>
    <name evidence="5" type="ORF">CA12_05140</name>
</gene>
<protein>
    <recommendedName>
        <fullName evidence="4">Cytochrome c-552/4 domain-containing protein</fullName>
    </recommendedName>
</protein>
<organism evidence="5 6">
    <name type="scientific">Alienimonas californiensis</name>
    <dbReference type="NCBI Taxonomy" id="2527989"/>
    <lineage>
        <taxon>Bacteria</taxon>
        <taxon>Pseudomonadati</taxon>
        <taxon>Planctomycetota</taxon>
        <taxon>Planctomycetia</taxon>
        <taxon>Planctomycetales</taxon>
        <taxon>Planctomycetaceae</taxon>
        <taxon>Alienimonas</taxon>
    </lineage>
</organism>
<feature type="transmembrane region" description="Helical" evidence="3">
    <location>
        <begin position="74"/>
        <end position="95"/>
    </location>
</feature>
<dbReference type="PANTHER" id="PTHR35038:SF8">
    <property type="entry name" value="C-TYPE POLYHEME CYTOCHROME OMCC"/>
    <property type="match status" value="1"/>
</dbReference>
<dbReference type="InterPro" id="IPR023155">
    <property type="entry name" value="Cyt_c-552/4"/>
</dbReference>
<keyword evidence="3" id="KW-0472">Membrane</keyword>
<dbReference type="SUPFAM" id="SSF48452">
    <property type="entry name" value="TPR-like"/>
    <property type="match status" value="1"/>
</dbReference>
<feature type="region of interest" description="Disordered" evidence="2">
    <location>
        <begin position="902"/>
        <end position="934"/>
    </location>
</feature>
<feature type="transmembrane region" description="Helical" evidence="3">
    <location>
        <begin position="145"/>
        <end position="166"/>
    </location>
</feature>
<feature type="compositionally biased region" description="Basic and acidic residues" evidence="2">
    <location>
        <begin position="925"/>
        <end position="934"/>
    </location>
</feature>
<sequence>MLLGVAFVLLALLGANSAYLVGVRALGIFGVDLLNWFVPWMLLGHVALGALVAGPLGLFALLHGATAWRRGNRVAALAGATLVAASAGLFLTGALLCRVEGFEFTERLARLDRGLIYWLHVALPVLCLILYGLHRRAGRPIRWRLGRNYALATAAVVALMCGAHSLDPRTWRAVSPEEGAEYFEPSLARTVGGTFIPAERLMTDDRCAECHPDAAAAHAFGAHKHSSFNNPFYLAAVRKTREAMLARDGNVHVARWCAGCHDPVPLASGAFDDPFYQDVTDPTAHAGITCAVCHGITEIGLHGGVRGNADFLLEAAEPYPFEGSDEPILKWLNRQLVRAKPALHKRSMLKPLHQSSEFCATCHKVSLPEALNDYKWLRGQNHYDSFRLSGVSGGGATGFYYPPQAHANCNACHMPRTPSGDVAATPGPDGVLSVHDHTFRGANTALAWLHGSTDAYRAHNDILRDSLRVDLFGVREGGEVDGALTAPLRPDVPTLTPGETVLLEVAVRTLTLGHAFTEGTADSNQAWVEIVVSSGGRTLFASGAEPAMDDVDPAAHVFDTFPVDRNGNRIARRNVRDLFAVLYNHQIPPGAAASLHYRLPVPGDLTAPLTVTARVRYRKFRPDFMRFVRDAARPDDPPLRKDWERPPIVTICTDSVTFPVAGLPEELNAAVNNPPRDVPAWERWNDYGIGALLKGTAELRQAADAFSQVEELGRADGSLNLARALHDAGDVTGATAALDRAVGRPEPPSSWRTDWLRGVLNRESGRPAEAVEDLLNVLRWDRPPTEEMTARGFDFGADDRVANLLGRTYTDLARRAVDEAERNRLQTLAIDAFERVLEVDVENVTALDNLARLHRERGESERADELRALHAKYKPDDVAAARALRLAREKYPNAAKAAEATVIYDLTPPPPRAPREPGPPGSVTRRREVSRDAP</sequence>
<evidence type="ECO:0000313" key="6">
    <source>
        <dbReference type="Proteomes" id="UP000318741"/>
    </source>
</evidence>
<dbReference type="Pfam" id="PF13435">
    <property type="entry name" value="Cytochrome_C554"/>
    <property type="match status" value="1"/>
</dbReference>
<dbReference type="PANTHER" id="PTHR35038">
    <property type="entry name" value="DISSIMILATORY SULFITE REDUCTASE SIRA"/>
    <property type="match status" value="1"/>
</dbReference>
<keyword evidence="1" id="KW-0732">Signal</keyword>
<accession>A0A517P504</accession>
<dbReference type="InterPro" id="IPR011990">
    <property type="entry name" value="TPR-like_helical_dom_sf"/>
</dbReference>
<name>A0A517P504_9PLAN</name>
<evidence type="ECO:0000313" key="5">
    <source>
        <dbReference type="EMBL" id="QDT14441.1"/>
    </source>
</evidence>
<proteinExistence type="predicted"/>
<feature type="transmembrane region" description="Helical" evidence="3">
    <location>
        <begin position="41"/>
        <end position="62"/>
    </location>
</feature>